<dbReference type="CDD" id="cd04873">
    <property type="entry name" value="ACT_UUR-ACR-like"/>
    <property type="match status" value="1"/>
</dbReference>
<dbReference type="Pfam" id="PF13499">
    <property type="entry name" value="EF-hand_7"/>
    <property type="match status" value="1"/>
</dbReference>
<evidence type="ECO:0000256" key="3">
    <source>
        <dbReference type="ARBA" id="ARBA00022692"/>
    </source>
</evidence>
<keyword evidence="5" id="KW-0106">Calcium</keyword>
<feature type="region of interest" description="Disordered" evidence="9">
    <location>
        <begin position="1"/>
        <end position="126"/>
    </location>
</feature>
<keyword evidence="6" id="KW-1133">Transmembrane helix</keyword>
<dbReference type="GO" id="GO:0005743">
    <property type="term" value="C:mitochondrial inner membrane"/>
    <property type="evidence" value="ECO:0007669"/>
    <property type="project" value="UniProtKB-SubCell"/>
</dbReference>
<feature type="domain" description="EF-hand" evidence="10">
    <location>
        <begin position="227"/>
        <end position="262"/>
    </location>
</feature>
<organism evidence="12">
    <name type="scientific">Micromonas pusilla</name>
    <name type="common">Picoplanktonic green alga</name>
    <name type="synonym">Chromulina pusilla</name>
    <dbReference type="NCBI Taxonomy" id="38833"/>
    <lineage>
        <taxon>Eukaryota</taxon>
        <taxon>Viridiplantae</taxon>
        <taxon>Chlorophyta</taxon>
        <taxon>Mamiellophyceae</taxon>
        <taxon>Mamiellales</taxon>
        <taxon>Mamiellaceae</taxon>
        <taxon>Micromonas</taxon>
    </lineage>
</organism>
<evidence type="ECO:0000259" key="11">
    <source>
        <dbReference type="PROSITE" id="PS51671"/>
    </source>
</evidence>
<dbReference type="InterPro" id="IPR018247">
    <property type="entry name" value="EF_Hand_1_Ca_BS"/>
</dbReference>
<feature type="compositionally biased region" description="Polar residues" evidence="9">
    <location>
        <begin position="86"/>
        <end position="95"/>
    </location>
</feature>
<comment type="subcellular location">
    <subcellularLocation>
        <location evidence="1">Mitochondrion inner membrane</location>
        <topology evidence="1">Multi-pass membrane protein</topology>
    </subcellularLocation>
</comment>
<dbReference type="InterPro" id="IPR023395">
    <property type="entry name" value="MCP_dom_sf"/>
</dbReference>
<dbReference type="GO" id="GO:0055085">
    <property type="term" value="P:transmembrane transport"/>
    <property type="evidence" value="ECO:0007669"/>
    <property type="project" value="InterPro"/>
</dbReference>
<evidence type="ECO:0008006" key="13">
    <source>
        <dbReference type="Google" id="ProtNLM"/>
    </source>
</evidence>
<keyword evidence="7 8" id="KW-0472">Membrane</keyword>
<feature type="compositionally biased region" description="Low complexity" evidence="9">
    <location>
        <begin position="68"/>
        <end position="83"/>
    </location>
</feature>
<evidence type="ECO:0000256" key="1">
    <source>
        <dbReference type="ARBA" id="ARBA00004448"/>
    </source>
</evidence>
<dbReference type="PANTHER" id="PTHR24089">
    <property type="entry name" value="SOLUTE CARRIER FAMILY 25"/>
    <property type="match status" value="1"/>
</dbReference>
<dbReference type="CDD" id="cd00051">
    <property type="entry name" value="EFh"/>
    <property type="match status" value="1"/>
</dbReference>
<sequence length="698" mass="74674">MAEMLERAATRVARGWGAALSRRRTRATGDADDDASTSSYASSSGDAYPGRGGFRLVGRLDADKGANAARRAPRTITRARVPAFASLSSGMSPTENGDGDETSGGDKKESPEESADAAASSSGDPDQALIGETVIYVEDDSESGLTKITVITSDRVNLMADIGSAFGSMGISVQYAEMRCGADGFVENTFVVAGPDLGPIKWESWELLKSRLKASCQKRGRSKPWQERESRLRELFSRIDQMGTGYIGQEDLDMFAQSLRMPRAFVHDFVDEGDQSGTGKMSFEEFAAFVRSKEISLQASFDGLNPDAKGRIKGSRLKKNLKNLEIRAGRYNTRKKIRAKGVERMLRYVDDESIITASDFRDMMILIPSGQLQTVSPYYMKVGLDIGPRRLPIPDRRKDGSPWGHLFAGGIAGVASRTMSSPLNVVAVRSIAGGGDGRGPSNMREIFASMRGIVKAEGVRGLFKGNTANSVSSAPGKAIDFFAYAAYKGLLTGNGDREPTNLERLLAGSLAGMTSDTILYPLEVVSTRVTMDSGKYGGVAKALVSIAKKEGIKGLYAGWGCAMIGVVPYAGFSFGCYDILSAKYREAAGVDSAGALPTLFIGCLSGFLASTVSFPLYNATVKLQSGAAIAGLQGEATMMNVLRATMANGGPRALFKGWFPSAMKIVPQAGTSFAVYEVIKRAIDRDNFGSDDDDDDED</sequence>
<keyword evidence="4" id="KW-0677">Repeat</keyword>
<dbReference type="Gene3D" id="1.10.238.10">
    <property type="entry name" value="EF-hand"/>
    <property type="match status" value="1"/>
</dbReference>
<dbReference type="PRINTS" id="PR00926">
    <property type="entry name" value="MITOCARRIER"/>
</dbReference>
<feature type="compositionally biased region" description="Low complexity" evidence="9">
    <location>
        <begin position="36"/>
        <end position="48"/>
    </location>
</feature>
<evidence type="ECO:0000256" key="8">
    <source>
        <dbReference type="PROSITE-ProRule" id="PRU00282"/>
    </source>
</evidence>
<dbReference type="PROSITE" id="PS00018">
    <property type="entry name" value="EF_HAND_1"/>
    <property type="match status" value="1"/>
</dbReference>
<evidence type="ECO:0000256" key="5">
    <source>
        <dbReference type="ARBA" id="ARBA00022837"/>
    </source>
</evidence>
<dbReference type="InterPro" id="IPR002067">
    <property type="entry name" value="MCP"/>
</dbReference>
<dbReference type="InterPro" id="IPR002048">
    <property type="entry name" value="EF_hand_dom"/>
</dbReference>
<feature type="compositionally biased region" description="Low complexity" evidence="9">
    <location>
        <begin position="116"/>
        <end position="126"/>
    </location>
</feature>
<feature type="domain" description="ACT" evidence="11">
    <location>
        <begin position="147"/>
        <end position="231"/>
    </location>
</feature>
<dbReference type="Pfam" id="PF00153">
    <property type="entry name" value="Mito_carr"/>
    <property type="match status" value="3"/>
</dbReference>
<evidence type="ECO:0000256" key="6">
    <source>
        <dbReference type="ARBA" id="ARBA00022989"/>
    </source>
</evidence>
<dbReference type="AlphaFoldDB" id="A0A7S0GW85"/>
<evidence type="ECO:0000313" key="12">
    <source>
        <dbReference type="EMBL" id="CAD8444148.1"/>
    </source>
</evidence>
<feature type="repeat" description="Solcar" evidence="8">
    <location>
        <begin position="499"/>
        <end position="583"/>
    </location>
</feature>
<dbReference type="GO" id="GO:0005509">
    <property type="term" value="F:calcium ion binding"/>
    <property type="evidence" value="ECO:0007669"/>
    <property type="project" value="InterPro"/>
</dbReference>
<evidence type="ECO:0000256" key="7">
    <source>
        <dbReference type="ARBA" id="ARBA00023136"/>
    </source>
</evidence>
<dbReference type="InterPro" id="IPR002912">
    <property type="entry name" value="ACT_dom"/>
</dbReference>
<protein>
    <recommendedName>
        <fullName evidence="13">Mitochondrial carrier family</fullName>
    </recommendedName>
</protein>
<reference evidence="12" key="1">
    <citation type="submission" date="2021-01" db="EMBL/GenBank/DDBJ databases">
        <authorList>
            <person name="Corre E."/>
            <person name="Pelletier E."/>
            <person name="Niang G."/>
            <person name="Scheremetjew M."/>
            <person name="Finn R."/>
            <person name="Kale V."/>
            <person name="Holt S."/>
            <person name="Cochrane G."/>
            <person name="Meng A."/>
            <person name="Brown T."/>
            <person name="Cohen L."/>
        </authorList>
    </citation>
    <scope>NUCLEOTIDE SEQUENCE</scope>
    <source>
        <strain evidence="12">CCAC1681</strain>
    </source>
</reference>
<keyword evidence="3 8" id="KW-0812">Transmembrane</keyword>
<gene>
    <name evidence="12" type="ORF">MSP1401_LOCUS8290</name>
</gene>
<feature type="repeat" description="Solcar" evidence="8">
    <location>
        <begin position="400"/>
        <end position="490"/>
    </location>
</feature>
<accession>A0A7S0GW85</accession>
<evidence type="ECO:0000256" key="9">
    <source>
        <dbReference type="SAM" id="MobiDB-lite"/>
    </source>
</evidence>
<keyword evidence="2" id="KW-0813">Transport</keyword>
<dbReference type="Gene3D" id="1.50.40.10">
    <property type="entry name" value="Mitochondrial carrier domain"/>
    <property type="match status" value="1"/>
</dbReference>
<dbReference type="SUPFAM" id="SSF103506">
    <property type="entry name" value="Mitochondrial carrier"/>
    <property type="match status" value="1"/>
</dbReference>
<feature type="repeat" description="Solcar" evidence="8">
    <location>
        <begin position="593"/>
        <end position="682"/>
    </location>
</feature>
<dbReference type="InterPro" id="IPR018108">
    <property type="entry name" value="MCP_transmembrane"/>
</dbReference>
<evidence type="ECO:0000256" key="2">
    <source>
        <dbReference type="ARBA" id="ARBA00022448"/>
    </source>
</evidence>
<dbReference type="PROSITE" id="PS50920">
    <property type="entry name" value="SOLCAR"/>
    <property type="match status" value="3"/>
</dbReference>
<name>A0A7S0GW85_MICPS</name>
<proteinExistence type="predicted"/>
<dbReference type="PROSITE" id="PS51671">
    <property type="entry name" value="ACT"/>
    <property type="match status" value="1"/>
</dbReference>
<dbReference type="SUPFAM" id="SSF47473">
    <property type="entry name" value="EF-hand"/>
    <property type="match status" value="1"/>
</dbReference>
<evidence type="ECO:0000259" key="10">
    <source>
        <dbReference type="PROSITE" id="PS50222"/>
    </source>
</evidence>
<dbReference type="InterPro" id="IPR011992">
    <property type="entry name" value="EF-hand-dom_pair"/>
</dbReference>
<dbReference type="EMBL" id="HBEN01010027">
    <property type="protein sequence ID" value="CAD8444148.1"/>
    <property type="molecule type" value="Transcribed_RNA"/>
</dbReference>
<dbReference type="SMART" id="SM00054">
    <property type="entry name" value="EFh"/>
    <property type="match status" value="2"/>
</dbReference>
<evidence type="ECO:0000256" key="4">
    <source>
        <dbReference type="ARBA" id="ARBA00022737"/>
    </source>
</evidence>
<dbReference type="PROSITE" id="PS50222">
    <property type="entry name" value="EF_HAND_2"/>
    <property type="match status" value="1"/>
</dbReference>